<gene>
    <name evidence="1" type="ORF">S03H2_61218</name>
</gene>
<accession>X1KIB6</accession>
<sequence>MPYATMDKVPQALKTAGLTLSQANIWARYFDEAEAAGSKYPGAIAWVRFKYKHRKVGTKWVRKVKKSIEELAKVRPYLLGYTLQDQIAGTIKEDVETMEQARELNKKDIYKINWKTGKVKMRQTRAGLRIANIMCQRKAPEPHEWLDFEGVIQPGHPGATRLNVGVMVMLDKGIAEHGMRKPYAHEWFKRGGKFS</sequence>
<feature type="non-terminal residue" evidence="1">
    <location>
        <position position="195"/>
    </location>
</feature>
<proteinExistence type="predicted"/>
<organism evidence="1">
    <name type="scientific">marine sediment metagenome</name>
    <dbReference type="NCBI Taxonomy" id="412755"/>
    <lineage>
        <taxon>unclassified sequences</taxon>
        <taxon>metagenomes</taxon>
        <taxon>ecological metagenomes</taxon>
    </lineage>
</organism>
<name>X1KIB6_9ZZZZ</name>
<protein>
    <submittedName>
        <fullName evidence="1">Uncharacterized protein</fullName>
    </submittedName>
</protein>
<reference evidence="1" key="1">
    <citation type="journal article" date="2014" name="Front. Microbiol.">
        <title>High frequency of phylogenetically diverse reductive dehalogenase-homologous genes in deep subseafloor sedimentary metagenomes.</title>
        <authorList>
            <person name="Kawai M."/>
            <person name="Futagami T."/>
            <person name="Toyoda A."/>
            <person name="Takaki Y."/>
            <person name="Nishi S."/>
            <person name="Hori S."/>
            <person name="Arai W."/>
            <person name="Tsubouchi T."/>
            <person name="Morono Y."/>
            <person name="Uchiyama I."/>
            <person name="Ito T."/>
            <person name="Fujiyama A."/>
            <person name="Inagaki F."/>
            <person name="Takami H."/>
        </authorList>
    </citation>
    <scope>NUCLEOTIDE SEQUENCE</scope>
    <source>
        <strain evidence="1">Expedition CK06-06</strain>
    </source>
</reference>
<comment type="caution">
    <text evidence="1">The sequence shown here is derived from an EMBL/GenBank/DDBJ whole genome shotgun (WGS) entry which is preliminary data.</text>
</comment>
<dbReference type="EMBL" id="BARU01039501">
    <property type="protein sequence ID" value="GAH81808.1"/>
    <property type="molecule type" value="Genomic_DNA"/>
</dbReference>
<evidence type="ECO:0000313" key="1">
    <source>
        <dbReference type="EMBL" id="GAH81808.1"/>
    </source>
</evidence>
<dbReference type="AlphaFoldDB" id="X1KIB6"/>